<feature type="transmembrane region" description="Helical" evidence="2">
    <location>
        <begin position="91"/>
        <end position="116"/>
    </location>
</feature>
<dbReference type="InterPro" id="IPR042106">
    <property type="entry name" value="Nuo/plastoQ_OxRdtase_6_NuoJ"/>
</dbReference>
<keyword evidence="2" id="KW-1133">Transmembrane helix</keyword>
<keyword evidence="2" id="KW-0472">Membrane</keyword>
<feature type="transmembrane region" description="Helical" evidence="2">
    <location>
        <begin position="55"/>
        <end position="79"/>
    </location>
</feature>
<dbReference type="Proteomes" id="UP001279642">
    <property type="component" value="Unassembled WGS sequence"/>
</dbReference>
<dbReference type="PANTHER" id="PTHR33269">
    <property type="entry name" value="NADH-UBIQUINONE OXIDOREDUCTASE CHAIN 6"/>
    <property type="match status" value="1"/>
</dbReference>
<evidence type="ECO:0000256" key="1">
    <source>
        <dbReference type="ARBA" id="ARBA00005698"/>
    </source>
</evidence>
<comment type="caution">
    <text evidence="3">The sequence shown here is derived from an EMBL/GenBank/DDBJ whole genome shotgun (WGS) entry which is preliminary data.</text>
</comment>
<reference evidence="3 4" key="1">
    <citation type="journal article" date="2016" name="Antonie Van Leeuwenhoek">
        <title>Dongia soli sp. nov., isolated from soil from Dokdo, Korea.</title>
        <authorList>
            <person name="Kim D.U."/>
            <person name="Lee H."/>
            <person name="Kim H."/>
            <person name="Kim S.G."/>
            <person name="Ka J.O."/>
        </authorList>
    </citation>
    <scope>NUCLEOTIDE SEQUENCE [LARGE SCALE GENOMIC DNA]</scope>
    <source>
        <strain evidence="3 4">D78</strain>
    </source>
</reference>
<keyword evidence="2" id="KW-0874">Quinone</keyword>
<dbReference type="GO" id="GO:0050136">
    <property type="term" value="F:NADH dehydrogenase (quinone) (non-electrogenic) activity"/>
    <property type="evidence" value="ECO:0007669"/>
    <property type="project" value="UniProtKB-EC"/>
</dbReference>
<organism evidence="3 4">
    <name type="scientific">Dongia soli</name>
    <dbReference type="NCBI Taxonomy" id="600628"/>
    <lineage>
        <taxon>Bacteria</taxon>
        <taxon>Pseudomonadati</taxon>
        <taxon>Pseudomonadota</taxon>
        <taxon>Alphaproteobacteria</taxon>
        <taxon>Rhodospirillales</taxon>
        <taxon>Dongiaceae</taxon>
        <taxon>Dongia</taxon>
    </lineage>
</organism>
<keyword evidence="2" id="KW-0812">Transmembrane</keyword>
<feature type="transmembrane region" description="Helical" evidence="2">
    <location>
        <begin position="6"/>
        <end position="24"/>
    </location>
</feature>
<comment type="function">
    <text evidence="2">NDH-1 shuttles electrons from NADH, via FMN and iron-sulfur (Fe-S) centers, to quinones in the respiratory chain. Couples the redox reaction to proton translocation (for every two electrons transferred, four hydrogen ions are translocated across the cytoplasmic membrane), and thus conserves the redox energy in a proton gradient.</text>
</comment>
<evidence type="ECO:0000256" key="2">
    <source>
        <dbReference type="RuleBase" id="RU004429"/>
    </source>
</evidence>
<dbReference type="InterPro" id="IPR001457">
    <property type="entry name" value="NADH_UbQ/plastoQ_OxRdtase_su6"/>
</dbReference>
<keyword evidence="2" id="KW-0520">NAD</keyword>
<dbReference type="EC" id="7.1.1.-" evidence="2"/>
<evidence type="ECO:0000313" key="3">
    <source>
        <dbReference type="EMBL" id="MDY0883015.1"/>
    </source>
</evidence>
<evidence type="ECO:0000313" key="4">
    <source>
        <dbReference type="Proteomes" id="UP001279642"/>
    </source>
</evidence>
<protein>
    <recommendedName>
        <fullName evidence="2">NADH-quinone oxidoreductase subunit J</fullName>
        <ecNumber evidence="2">7.1.1.-</ecNumber>
    </recommendedName>
</protein>
<accession>A0ABU5E9I3</accession>
<dbReference type="NCBIfam" id="NF005164">
    <property type="entry name" value="PRK06638.1-4"/>
    <property type="match status" value="1"/>
</dbReference>
<sequence>MIVQTIAFYLFAVVAVLSATLVVANRNPVYSVLFLILTFFNAAGLFVLLGAELLAMMLVVVYVGAVAVLFLFVVMMLDINFVELRQGFVRYLPIGLLVGLVLVAELVLVLGSGAIVPQLGQHIASPTPPLDQVGNVQALGEILYTKYFYLFQAAGFVLLVAMIGAIVLTHREREGVKRQKIAAQVARGRESVEVVKVPTGSGV</sequence>
<feature type="transmembrane region" description="Helical" evidence="2">
    <location>
        <begin position="29"/>
        <end position="49"/>
    </location>
</feature>
<dbReference type="RefSeq" id="WP_320508070.1">
    <property type="nucleotide sequence ID" value="NZ_JAXCLW010000002.1"/>
</dbReference>
<dbReference type="Pfam" id="PF00499">
    <property type="entry name" value="Oxidored_q3"/>
    <property type="match status" value="1"/>
</dbReference>
<feature type="transmembrane region" description="Helical" evidence="2">
    <location>
        <begin position="147"/>
        <end position="168"/>
    </location>
</feature>
<gene>
    <name evidence="3" type="ORF">SMD27_09180</name>
</gene>
<dbReference type="EMBL" id="JAXCLW010000002">
    <property type="protein sequence ID" value="MDY0883015.1"/>
    <property type="molecule type" value="Genomic_DNA"/>
</dbReference>
<name>A0ABU5E9I3_9PROT</name>
<comment type="similarity">
    <text evidence="1 2">Belongs to the complex I subunit 6 family.</text>
</comment>
<comment type="subcellular location">
    <subcellularLocation>
        <location evidence="2">Cell membrane</location>
        <topology evidence="2">Multi-pass membrane protein</topology>
    </subcellularLocation>
</comment>
<proteinExistence type="inferred from homology"/>
<keyword evidence="3" id="KW-0560">Oxidoreductase</keyword>
<comment type="catalytic activity">
    <reaction evidence="2">
        <text>a quinone + NADH + 5 H(+)(in) = a quinol + NAD(+) + 4 H(+)(out)</text>
        <dbReference type="Rhea" id="RHEA:57888"/>
        <dbReference type="ChEBI" id="CHEBI:15378"/>
        <dbReference type="ChEBI" id="CHEBI:24646"/>
        <dbReference type="ChEBI" id="CHEBI:57540"/>
        <dbReference type="ChEBI" id="CHEBI:57945"/>
        <dbReference type="ChEBI" id="CHEBI:132124"/>
    </reaction>
</comment>
<keyword evidence="2" id="KW-1003">Cell membrane</keyword>
<dbReference type="Gene3D" id="1.20.120.1200">
    <property type="entry name" value="NADH-ubiquinone/plastoquinone oxidoreductase chain 6, subunit NuoJ"/>
    <property type="match status" value="1"/>
</dbReference>
<dbReference type="PANTHER" id="PTHR33269:SF17">
    <property type="entry name" value="NADH-UBIQUINONE OXIDOREDUCTASE CHAIN 6"/>
    <property type="match status" value="1"/>
</dbReference>
<keyword evidence="4" id="KW-1185">Reference proteome</keyword>